<dbReference type="AlphaFoldDB" id="A0A1X2ZMM0"/>
<sequence>MTTALGVQPDSSGNGVTPLTHRKIIGALWTSTGIVTGLDVTGRNDLKYDVAAGVAICSRGDADGKTEAYWPGGQTTAVAAGDSTWPRIDRVWIKAHDMSQGDSDNQVVVGVTQGTPAANPAAPATPDGCTRVIDMLLPAGASSTAKATKPHSADYAYPYGMSAGVLASQNVNQQYTIPENRQWIKRCSVSLRLTTDRTVKVAWKARASCGTDNSLMGSYFVQLRADGQVLNSGANEASSWIKGAFDEIGVWRFAESKGVDYDTILNKGEHTVEAWVCGNPAANTAPVTLYGIQQLTVTDMGVFR</sequence>
<accession>A0A1X2ZMM0</accession>
<gene>
    <name evidence="1" type="ORF">AD0028_0920</name>
</gene>
<comment type="caution">
    <text evidence="1">The sequence shown here is derived from an EMBL/GenBank/DDBJ whole genome shotgun (WGS) entry which is preliminary data.</text>
</comment>
<dbReference type="RefSeq" id="WP_085408348.1">
    <property type="nucleotide sequence ID" value="NZ_LNKF01000002.1"/>
</dbReference>
<proteinExistence type="predicted"/>
<protein>
    <submittedName>
        <fullName evidence="1">Uncharacterized protein</fullName>
    </submittedName>
</protein>
<evidence type="ECO:0000313" key="1">
    <source>
        <dbReference type="EMBL" id="OSG95680.1"/>
    </source>
</evidence>
<dbReference type="Proteomes" id="UP000193664">
    <property type="component" value="Unassembled WGS sequence"/>
</dbReference>
<evidence type="ECO:0000313" key="2">
    <source>
        <dbReference type="Proteomes" id="UP000193664"/>
    </source>
</evidence>
<dbReference type="EMBL" id="LNKF01000002">
    <property type="protein sequence ID" value="OSG95680.1"/>
    <property type="molecule type" value="Genomic_DNA"/>
</dbReference>
<organism evidence="1 2">
    <name type="scientific">Bifidobacterium adolescentis</name>
    <dbReference type="NCBI Taxonomy" id="1680"/>
    <lineage>
        <taxon>Bacteria</taxon>
        <taxon>Bacillati</taxon>
        <taxon>Actinomycetota</taxon>
        <taxon>Actinomycetes</taxon>
        <taxon>Bifidobacteriales</taxon>
        <taxon>Bifidobacteriaceae</taxon>
        <taxon>Bifidobacterium</taxon>
    </lineage>
</organism>
<reference evidence="1 2" key="1">
    <citation type="journal article" date="2016" name="Sci. Rep.">
        <title>Evaluation of genetic diversity among strains of the human gut commensal Bifidobacterium adolescentis.</title>
        <authorList>
            <person name="Duranti S."/>
            <person name="Milani C."/>
            <person name="Lugli G.A."/>
            <person name="Mancabelli L."/>
            <person name="Turroni F."/>
            <person name="Ferrario C."/>
            <person name="Mangifesta M."/>
            <person name="Viappiani A."/>
            <person name="Sanchez B."/>
            <person name="Margolles A."/>
            <person name="van Sinderen D."/>
            <person name="Ventura M."/>
        </authorList>
    </citation>
    <scope>NUCLEOTIDE SEQUENCE [LARGE SCALE GENOMIC DNA]</scope>
    <source>
        <strain evidence="1 2">AD2-8</strain>
    </source>
</reference>
<name>A0A1X2ZMM0_BIFAD</name>